<dbReference type="InterPro" id="IPR000189">
    <property type="entry name" value="Transglyc_AS"/>
</dbReference>
<dbReference type="Pfam" id="PF01464">
    <property type="entry name" value="SLT"/>
    <property type="match status" value="1"/>
</dbReference>
<accession>A0ABR9SJ09</accession>
<dbReference type="PANTHER" id="PTHR37423">
    <property type="entry name" value="SOLUBLE LYTIC MUREIN TRANSGLYCOSYLASE-RELATED"/>
    <property type="match status" value="1"/>
</dbReference>
<dbReference type="EMBL" id="JADDOJ010000089">
    <property type="protein sequence ID" value="MBE7942288.1"/>
    <property type="molecule type" value="Genomic_DNA"/>
</dbReference>
<dbReference type="Proteomes" id="UP000715965">
    <property type="component" value="Unassembled WGS sequence"/>
</dbReference>
<feature type="signal peptide" evidence="3">
    <location>
        <begin position="1"/>
        <end position="23"/>
    </location>
</feature>
<dbReference type="PROSITE" id="PS00922">
    <property type="entry name" value="TRANSGLYCOSYLASE"/>
    <property type="match status" value="1"/>
</dbReference>
<sequence>MKRGWAPLLVALACGALAPAARAEVWAWVDEGGRAHFAARQLDPRYELFFRGDAGETATPTPRPVQVPTATSRLLTWFEIAPGFRAVQHLLREAAQGSGLDEELLKALVATESGFDAQAVSPRGAIGLMQVIPATAGRWGLGGHAPAEVASRLHEPGLNLRIGSRYLRHLLDEFPGRLDLALAAYNAGEGAVLRAGRQVPPIRETQDYVKTVMQLYAMLRPPAAVAAAREARLPGARLRMPAGESATVAARMDDDKAGDTGALSE</sequence>
<comment type="caution">
    <text evidence="6">The sequence shown here is derived from an EMBL/GenBank/DDBJ whole genome shotgun (WGS) entry which is preliminary data.</text>
</comment>
<feature type="domain" description="DUF4124" evidence="5">
    <location>
        <begin position="12"/>
        <end position="38"/>
    </location>
</feature>
<evidence type="ECO:0000259" key="4">
    <source>
        <dbReference type="Pfam" id="PF01464"/>
    </source>
</evidence>
<gene>
    <name evidence="6" type="ORF">IM725_17095</name>
</gene>
<dbReference type="Pfam" id="PF13511">
    <property type="entry name" value="DUF4124"/>
    <property type="match status" value="1"/>
</dbReference>
<comment type="similarity">
    <text evidence="1">Belongs to the transglycosylase Slt family.</text>
</comment>
<evidence type="ECO:0000313" key="7">
    <source>
        <dbReference type="Proteomes" id="UP000715965"/>
    </source>
</evidence>
<keyword evidence="3" id="KW-0732">Signal</keyword>
<dbReference type="PANTHER" id="PTHR37423:SF2">
    <property type="entry name" value="MEMBRANE-BOUND LYTIC MUREIN TRANSGLYCOSYLASE C"/>
    <property type="match status" value="1"/>
</dbReference>
<evidence type="ECO:0000313" key="6">
    <source>
        <dbReference type="EMBL" id="MBE7942288.1"/>
    </source>
</evidence>
<evidence type="ECO:0000256" key="1">
    <source>
        <dbReference type="ARBA" id="ARBA00007734"/>
    </source>
</evidence>
<evidence type="ECO:0000259" key="5">
    <source>
        <dbReference type="Pfam" id="PF13511"/>
    </source>
</evidence>
<feature type="domain" description="Transglycosylase SLT" evidence="4">
    <location>
        <begin position="91"/>
        <end position="199"/>
    </location>
</feature>
<dbReference type="InterPro" id="IPR023346">
    <property type="entry name" value="Lysozyme-like_dom_sf"/>
</dbReference>
<keyword evidence="7" id="KW-1185">Reference proteome</keyword>
<organism evidence="6 7">
    <name type="scientific">Ramlibacter aquaticus</name>
    <dbReference type="NCBI Taxonomy" id="2780094"/>
    <lineage>
        <taxon>Bacteria</taxon>
        <taxon>Pseudomonadati</taxon>
        <taxon>Pseudomonadota</taxon>
        <taxon>Betaproteobacteria</taxon>
        <taxon>Burkholderiales</taxon>
        <taxon>Comamonadaceae</taxon>
        <taxon>Ramlibacter</taxon>
    </lineage>
</organism>
<reference evidence="6 7" key="1">
    <citation type="submission" date="2020-10" db="EMBL/GenBank/DDBJ databases">
        <title>Draft genome of Ramlibacter aquaticus LMG 30558.</title>
        <authorList>
            <person name="Props R."/>
        </authorList>
    </citation>
    <scope>NUCLEOTIDE SEQUENCE [LARGE SCALE GENOMIC DNA]</scope>
    <source>
        <strain evidence="6 7">LMG 30558</strain>
    </source>
</reference>
<evidence type="ECO:0000256" key="3">
    <source>
        <dbReference type="SAM" id="SignalP"/>
    </source>
</evidence>
<dbReference type="SUPFAM" id="SSF53955">
    <property type="entry name" value="Lysozyme-like"/>
    <property type="match status" value="1"/>
</dbReference>
<name>A0ABR9SJ09_9BURK</name>
<feature type="region of interest" description="Disordered" evidence="2">
    <location>
        <begin position="244"/>
        <end position="265"/>
    </location>
</feature>
<dbReference type="RefSeq" id="WP_193781842.1">
    <property type="nucleotide sequence ID" value="NZ_JADDOJ010000089.1"/>
</dbReference>
<proteinExistence type="inferred from homology"/>
<dbReference type="InterPro" id="IPR025392">
    <property type="entry name" value="DUF4124"/>
</dbReference>
<dbReference type="InterPro" id="IPR008258">
    <property type="entry name" value="Transglycosylase_SLT_dom_1"/>
</dbReference>
<dbReference type="Gene3D" id="1.10.530.10">
    <property type="match status" value="1"/>
</dbReference>
<feature type="chain" id="PRO_5046501561" evidence="3">
    <location>
        <begin position="24"/>
        <end position="265"/>
    </location>
</feature>
<dbReference type="CDD" id="cd00254">
    <property type="entry name" value="LT-like"/>
    <property type="match status" value="1"/>
</dbReference>
<evidence type="ECO:0000256" key="2">
    <source>
        <dbReference type="SAM" id="MobiDB-lite"/>
    </source>
</evidence>
<protein>
    <submittedName>
        <fullName evidence="6">Lytic transglycosylase domain-containing protein</fullName>
    </submittedName>
</protein>